<evidence type="ECO:0000256" key="1">
    <source>
        <dbReference type="ARBA" id="ARBA00012528"/>
    </source>
</evidence>
<feature type="domain" description="GGDEF" evidence="4">
    <location>
        <begin position="368"/>
        <end position="501"/>
    </location>
</feature>
<dbReference type="InterPro" id="IPR043128">
    <property type="entry name" value="Rev_trsase/Diguanyl_cyclase"/>
</dbReference>
<dbReference type="PANTHER" id="PTHR45138">
    <property type="entry name" value="REGULATORY COMPONENTS OF SENSORY TRANSDUCTION SYSTEM"/>
    <property type="match status" value="1"/>
</dbReference>
<feature type="transmembrane region" description="Helical" evidence="3">
    <location>
        <begin position="24"/>
        <end position="43"/>
    </location>
</feature>
<dbReference type="InterPro" id="IPR000160">
    <property type="entry name" value="GGDEF_dom"/>
</dbReference>
<dbReference type="Pfam" id="PF00990">
    <property type="entry name" value="GGDEF"/>
    <property type="match status" value="1"/>
</dbReference>
<dbReference type="InterPro" id="IPR029787">
    <property type="entry name" value="Nucleotide_cyclase"/>
</dbReference>
<evidence type="ECO:0000313" key="6">
    <source>
        <dbReference type="Proteomes" id="UP000580856"/>
    </source>
</evidence>
<dbReference type="Gene3D" id="3.30.450.20">
    <property type="entry name" value="PAS domain"/>
    <property type="match status" value="2"/>
</dbReference>
<dbReference type="InterPro" id="IPR050469">
    <property type="entry name" value="Diguanylate_Cyclase"/>
</dbReference>
<evidence type="ECO:0000256" key="2">
    <source>
        <dbReference type="ARBA" id="ARBA00034247"/>
    </source>
</evidence>
<protein>
    <recommendedName>
        <fullName evidence="1">diguanylate cyclase</fullName>
        <ecNumber evidence="1">2.7.7.65</ecNumber>
    </recommendedName>
</protein>
<sequence length="514" mass="56950">MTNDNPTSNELQTLNVQGATSRNIILTGLVCLSVLGLTLALLYQISASNRHGFIDRANNDVTLISRLIANQTSKTLFGLRQLLQGLNDATETLLPKDKSYPSSIQQLLFRLKEANPYILDLLILDRTGKIIFWTGEGTPPAVRDRDYAAAHLSKGHQGFFVGSPHLSRTRDATWFFGSSIAIRDNDGLINSIIVATVSIAYFEAAFANLTRPNELTLGLVDDSGTIVFRLPTIPKDANARIEQMRILARQGLPETPFTIASSLDDRTRIVAATRIADTPLIAYASFTEESILAPWRTELRMHIVIATVATLFILFVTAWLIRGQMLMERTRHELARLAAVDPLTGLRNRRMFMELARREFDKAKRYDTPLACVMIDVDRFKDINDTHGHEAGDRALKAIATELARHARRTDILARLGGEEFILLLPETGLHGAFVSAEQHRQRIEELSIPLAPEPLEITISLGVTELDEADSSLDALMSRADHALYAAKAKGRNRTECLPPCTDAQPNADVPAD</sequence>
<dbReference type="Gene3D" id="3.30.70.270">
    <property type="match status" value="1"/>
</dbReference>
<keyword evidence="6" id="KW-1185">Reference proteome</keyword>
<keyword evidence="3" id="KW-0812">Transmembrane</keyword>
<dbReference type="AlphaFoldDB" id="A0A846QP93"/>
<dbReference type="GO" id="GO:0005886">
    <property type="term" value="C:plasma membrane"/>
    <property type="evidence" value="ECO:0007669"/>
    <property type="project" value="TreeGrafter"/>
</dbReference>
<dbReference type="FunFam" id="3.30.70.270:FF:000001">
    <property type="entry name" value="Diguanylate cyclase domain protein"/>
    <property type="match status" value="1"/>
</dbReference>
<dbReference type="GO" id="GO:1902201">
    <property type="term" value="P:negative regulation of bacterial-type flagellum-dependent cell motility"/>
    <property type="evidence" value="ECO:0007669"/>
    <property type="project" value="TreeGrafter"/>
</dbReference>
<dbReference type="GO" id="GO:0043709">
    <property type="term" value="P:cell adhesion involved in single-species biofilm formation"/>
    <property type="evidence" value="ECO:0007669"/>
    <property type="project" value="TreeGrafter"/>
</dbReference>
<dbReference type="CDD" id="cd12915">
    <property type="entry name" value="PDC2_DGC_like"/>
    <property type="match status" value="1"/>
</dbReference>
<keyword evidence="3" id="KW-1133">Transmembrane helix</keyword>
<dbReference type="CDD" id="cd01949">
    <property type="entry name" value="GGDEF"/>
    <property type="match status" value="1"/>
</dbReference>
<evidence type="ECO:0000313" key="5">
    <source>
        <dbReference type="EMBL" id="NJB67235.1"/>
    </source>
</evidence>
<proteinExistence type="predicted"/>
<dbReference type="SUPFAM" id="SSF55073">
    <property type="entry name" value="Nucleotide cyclase"/>
    <property type="match status" value="1"/>
</dbReference>
<dbReference type="CDD" id="cd12914">
    <property type="entry name" value="PDC1_DGC_like"/>
    <property type="match status" value="1"/>
</dbReference>
<dbReference type="PANTHER" id="PTHR45138:SF9">
    <property type="entry name" value="DIGUANYLATE CYCLASE DGCM-RELATED"/>
    <property type="match status" value="1"/>
</dbReference>
<dbReference type="EC" id="2.7.7.65" evidence="1"/>
<dbReference type="Proteomes" id="UP000580856">
    <property type="component" value="Unassembled WGS sequence"/>
</dbReference>
<keyword evidence="3" id="KW-0472">Membrane</keyword>
<dbReference type="EMBL" id="JAATJA010000001">
    <property type="protein sequence ID" value="NJB67235.1"/>
    <property type="molecule type" value="Genomic_DNA"/>
</dbReference>
<feature type="transmembrane region" description="Helical" evidence="3">
    <location>
        <begin position="301"/>
        <end position="321"/>
    </location>
</feature>
<evidence type="ECO:0000256" key="3">
    <source>
        <dbReference type="SAM" id="Phobius"/>
    </source>
</evidence>
<reference evidence="5 6" key="1">
    <citation type="submission" date="2020-03" db="EMBL/GenBank/DDBJ databases">
        <title>Genomic Encyclopedia of Type Strains, Phase IV (KMG-IV): sequencing the most valuable type-strain genomes for metagenomic binning, comparative biology and taxonomic classification.</title>
        <authorList>
            <person name="Goeker M."/>
        </authorList>
    </citation>
    <scope>NUCLEOTIDE SEQUENCE [LARGE SCALE GENOMIC DNA]</scope>
    <source>
        <strain evidence="5 6">DSM 24233</strain>
    </source>
</reference>
<accession>A0A846QP93</accession>
<evidence type="ECO:0000259" key="4">
    <source>
        <dbReference type="PROSITE" id="PS50887"/>
    </source>
</evidence>
<dbReference type="NCBIfam" id="TIGR00254">
    <property type="entry name" value="GGDEF"/>
    <property type="match status" value="1"/>
</dbReference>
<comment type="catalytic activity">
    <reaction evidence="2">
        <text>2 GTP = 3',3'-c-di-GMP + 2 diphosphate</text>
        <dbReference type="Rhea" id="RHEA:24898"/>
        <dbReference type="ChEBI" id="CHEBI:33019"/>
        <dbReference type="ChEBI" id="CHEBI:37565"/>
        <dbReference type="ChEBI" id="CHEBI:58805"/>
        <dbReference type="EC" id="2.7.7.65"/>
    </reaction>
</comment>
<dbReference type="GO" id="GO:0052621">
    <property type="term" value="F:diguanylate cyclase activity"/>
    <property type="evidence" value="ECO:0007669"/>
    <property type="project" value="UniProtKB-EC"/>
</dbReference>
<organism evidence="5 6">
    <name type="scientific">Desulfobaculum xiamenense</name>
    <dbReference type="NCBI Taxonomy" id="995050"/>
    <lineage>
        <taxon>Bacteria</taxon>
        <taxon>Pseudomonadati</taxon>
        <taxon>Thermodesulfobacteriota</taxon>
        <taxon>Desulfovibrionia</taxon>
        <taxon>Desulfovibrionales</taxon>
        <taxon>Desulfovibrionaceae</taxon>
        <taxon>Desulfobaculum</taxon>
    </lineage>
</organism>
<dbReference type="PROSITE" id="PS50887">
    <property type="entry name" value="GGDEF"/>
    <property type="match status" value="1"/>
</dbReference>
<name>A0A846QP93_9BACT</name>
<gene>
    <name evidence="5" type="ORF">GGQ74_000875</name>
</gene>
<dbReference type="RefSeq" id="WP_167940305.1">
    <property type="nucleotide sequence ID" value="NZ_JAATJA010000001.1"/>
</dbReference>
<comment type="caution">
    <text evidence="5">The sequence shown here is derived from an EMBL/GenBank/DDBJ whole genome shotgun (WGS) entry which is preliminary data.</text>
</comment>
<dbReference type="SMART" id="SM00267">
    <property type="entry name" value="GGDEF"/>
    <property type="match status" value="1"/>
</dbReference>